<dbReference type="GO" id="GO:0000981">
    <property type="term" value="F:DNA-binding transcription factor activity, RNA polymerase II-specific"/>
    <property type="evidence" value="ECO:0007669"/>
    <property type="project" value="TreeGrafter"/>
</dbReference>
<dbReference type="SUPFAM" id="SSF82708">
    <property type="entry name" value="R3H domain"/>
    <property type="match status" value="1"/>
</dbReference>
<feature type="domain" description="C2H2-type" evidence="13">
    <location>
        <begin position="400"/>
        <end position="429"/>
    </location>
</feature>
<evidence type="ECO:0000313" key="15">
    <source>
        <dbReference type="Proteomes" id="UP001056384"/>
    </source>
</evidence>
<dbReference type="PANTHER" id="PTHR24409">
    <property type="entry name" value="ZINC FINGER PROTEIN 142"/>
    <property type="match status" value="1"/>
</dbReference>
<evidence type="ECO:0000259" key="13">
    <source>
        <dbReference type="PROSITE" id="PS50157"/>
    </source>
</evidence>
<feature type="region of interest" description="Disordered" evidence="11">
    <location>
        <begin position="450"/>
        <end position="469"/>
    </location>
</feature>
<keyword evidence="6" id="KW-0862">Zinc</keyword>
<evidence type="ECO:0000256" key="10">
    <source>
        <dbReference type="PROSITE-ProRule" id="PRU00042"/>
    </source>
</evidence>
<reference evidence="14" key="1">
    <citation type="submission" date="2022-06" db="EMBL/GenBank/DDBJ databases">
        <title>Complete genome sequences of two strains of the flax pathogen Septoria linicola.</title>
        <authorList>
            <person name="Lapalu N."/>
            <person name="Simon A."/>
            <person name="Demenou B."/>
            <person name="Paumier D."/>
            <person name="Guillot M.-P."/>
            <person name="Gout L."/>
            <person name="Valade R."/>
        </authorList>
    </citation>
    <scope>NUCLEOTIDE SEQUENCE</scope>
    <source>
        <strain evidence="14">SE15195</strain>
    </source>
</reference>
<dbReference type="AlphaFoldDB" id="A0A9Q9AT56"/>
<evidence type="ECO:0000256" key="2">
    <source>
        <dbReference type="ARBA" id="ARBA00006991"/>
    </source>
</evidence>
<dbReference type="EMBL" id="CP099424">
    <property type="protein sequence ID" value="USW55342.1"/>
    <property type="molecule type" value="Genomic_DNA"/>
</dbReference>
<feature type="compositionally biased region" description="Polar residues" evidence="11">
    <location>
        <begin position="291"/>
        <end position="312"/>
    </location>
</feature>
<dbReference type="SMART" id="SM00355">
    <property type="entry name" value="ZnF_C2H2"/>
    <property type="match status" value="4"/>
</dbReference>
<evidence type="ECO:0000256" key="3">
    <source>
        <dbReference type="ARBA" id="ARBA00022723"/>
    </source>
</evidence>
<evidence type="ECO:0000256" key="4">
    <source>
        <dbReference type="ARBA" id="ARBA00022737"/>
    </source>
</evidence>
<dbReference type="Pfam" id="PF00096">
    <property type="entry name" value="zf-C2H2"/>
    <property type="match status" value="2"/>
</dbReference>
<organism evidence="14 15">
    <name type="scientific">Septoria linicola</name>
    <dbReference type="NCBI Taxonomy" id="215465"/>
    <lineage>
        <taxon>Eukaryota</taxon>
        <taxon>Fungi</taxon>
        <taxon>Dikarya</taxon>
        <taxon>Ascomycota</taxon>
        <taxon>Pezizomycotina</taxon>
        <taxon>Dothideomycetes</taxon>
        <taxon>Dothideomycetidae</taxon>
        <taxon>Mycosphaerellales</taxon>
        <taxon>Mycosphaerellaceae</taxon>
        <taxon>Septoria</taxon>
    </lineage>
</organism>
<evidence type="ECO:0000256" key="7">
    <source>
        <dbReference type="ARBA" id="ARBA00023015"/>
    </source>
</evidence>
<dbReference type="SUPFAM" id="SSF54495">
    <property type="entry name" value="UBC-like"/>
    <property type="match status" value="1"/>
</dbReference>
<dbReference type="PANTHER" id="PTHR24409:SF295">
    <property type="entry name" value="AZ2-RELATED"/>
    <property type="match status" value="1"/>
</dbReference>
<dbReference type="GO" id="GO:0005634">
    <property type="term" value="C:nucleus"/>
    <property type="evidence" value="ECO:0007669"/>
    <property type="project" value="UniProtKB-SubCell"/>
</dbReference>
<evidence type="ECO:0000259" key="12">
    <source>
        <dbReference type="PROSITE" id="PS50127"/>
    </source>
</evidence>
<evidence type="ECO:0000256" key="1">
    <source>
        <dbReference type="ARBA" id="ARBA00004123"/>
    </source>
</evidence>
<feature type="region of interest" description="Disordered" evidence="11">
    <location>
        <begin position="1"/>
        <end position="26"/>
    </location>
</feature>
<keyword evidence="4" id="KW-0677">Repeat</keyword>
<feature type="region of interest" description="Disordered" evidence="11">
    <location>
        <begin position="291"/>
        <end position="319"/>
    </location>
</feature>
<dbReference type="Gene3D" id="3.10.110.10">
    <property type="entry name" value="Ubiquitin Conjugating Enzyme"/>
    <property type="match status" value="1"/>
</dbReference>
<feature type="domain" description="UBC core" evidence="12">
    <location>
        <begin position="494"/>
        <end position="661"/>
    </location>
</feature>
<dbReference type="Gene3D" id="3.30.1370.50">
    <property type="entry name" value="R3H-like domain"/>
    <property type="match status" value="1"/>
</dbReference>
<keyword evidence="8" id="KW-0804">Transcription</keyword>
<evidence type="ECO:0000256" key="5">
    <source>
        <dbReference type="ARBA" id="ARBA00022771"/>
    </source>
</evidence>
<dbReference type="FunFam" id="3.30.160.60:FF:000193">
    <property type="entry name" value="Zinc finger protein 300"/>
    <property type="match status" value="1"/>
</dbReference>
<dbReference type="Proteomes" id="UP001056384">
    <property type="component" value="Chromosome 7"/>
</dbReference>
<dbReference type="InterPro" id="IPR016135">
    <property type="entry name" value="UBQ-conjugating_enzyme/RWD"/>
</dbReference>
<sequence length="661" mass="74139">MAHQVGDTTWSQQETWPNTFPQDMRSGPLMITDQELLDLSLEDMNMMQLETQSMPPLFSPQHVSMETQSGATVPEQEESDCSWTEADDKDLWQDHLQRQLHEFRMGHGCTLTTVALESRQRKQVHSMANMWGLGHMTVGLRKQKCVLLSKCALAKTGDASDRRWNPSRPSWLSGYIDPRLVLFHWVSSNICFQTCLNVLGLPSPVNLTMDIRGDYGTVYALFDSPSDAATALLALNASRPHWNISTLDRDVEACYLRLPSGFSLTSHLLAHGFCNLPVLVFQAFGKTSNINPNQPPSGSASPPVCSSQSRRTSLAPGAASPTELANALFRISSSPRQYPPLSSSALHSSRGSISRRMSLSSSLSRDLGYISASSQVDSDYSVATNVSKKRRREPKILAGYRCSFKNCDKVFDHQGELTKHEKVHNTDRPHPCMQCGKGFFYPKDLRRHERTHAAESTPVSPIPEPTGASSDIDLSNFRPPRRHICACCPKKPQSFDTELGLKLHEIEKPYACELCYTRFKFENDLEGHRNAIHGGRAYSCGNISDIESLFVLRSDDESIDSCAYCGEGFPNPPDWGIRYQHLAQAHYFGSCNLSKAFSRIDHFRQHLKHSHRSVQVLLMIVSMLDDPNVDQPLVPEIAQLYKTDRARYNATVREWTAKYAG</sequence>
<dbReference type="OrthoDB" id="8922241at2759"/>
<dbReference type="GO" id="GO:0008270">
    <property type="term" value="F:zinc ion binding"/>
    <property type="evidence" value="ECO:0007669"/>
    <property type="project" value="UniProtKB-KW"/>
</dbReference>
<keyword evidence="5 10" id="KW-0863">Zinc-finger</keyword>
<keyword evidence="7" id="KW-0805">Transcription regulation</keyword>
<dbReference type="SUPFAM" id="SSF57667">
    <property type="entry name" value="beta-beta-alpha zinc fingers"/>
    <property type="match status" value="2"/>
</dbReference>
<protein>
    <submittedName>
        <fullName evidence="14">Ubiquitin-conjugating enzyme E2, Zinc finger C2H2-type, ubiquitin-conjugating enzyme/RWD</fullName>
    </submittedName>
</protein>
<dbReference type="Pfam" id="PF00179">
    <property type="entry name" value="UQ_con"/>
    <property type="match status" value="1"/>
</dbReference>
<dbReference type="InterPro" id="IPR036236">
    <property type="entry name" value="Znf_C2H2_sf"/>
</dbReference>
<accession>A0A9Q9AT56</accession>
<keyword evidence="3" id="KW-0479">Metal-binding</keyword>
<evidence type="ECO:0000256" key="9">
    <source>
        <dbReference type="ARBA" id="ARBA00023242"/>
    </source>
</evidence>
<feature type="domain" description="C2H2-type" evidence="13">
    <location>
        <begin position="510"/>
        <end position="538"/>
    </location>
</feature>
<dbReference type="PROSITE" id="PS00028">
    <property type="entry name" value="ZINC_FINGER_C2H2_1"/>
    <property type="match status" value="3"/>
</dbReference>
<dbReference type="InterPro" id="IPR000608">
    <property type="entry name" value="UBC"/>
</dbReference>
<keyword evidence="9" id="KW-0539">Nucleus</keyword>
<dbReference type="InterPro" id="IPR036867">
    <property type="entry name" value="R3H_dom_sf"/>
</dbReference>
<proteinExistence type="inferred from homology"/>
<dbReference type="PROSITE" id="PS50127">
    <property type="entry name" value="UBC_2"/>
    <property type="match status" value="1"/>
</dbReference>
<dbReference type="Gene3D" id="3.30.160.60">
    <property type="entry name" value="Classic Zinc Finger"/>
    <property type="match status" value="2"/>
</dbReference>
<keyword evidence="15" id="KW-1185">Reference proteome</keyword>
<evidence type="ECO:0000256" key="8">
    <source>
        <dbReference type="ARBA" id="ARBA00023163"/>
    </source>
</evidence>
<evidence type="ECO:0000256" key="6">
    <source>
        <dbReference type="ARBA" id="ARBA00022833"/>
    </source>
</evidence>
<name>A0A9Q9AT56_9PEZI</name>
<dbReference type="PROSITE" id="PS50157">
    <property type="entry name" value="ZINC_FINGER_C2H2_2"/>
    <property type="match status" value="3"/>
</dbReference>
<evidence type="ECO:0000313" key="14">
    <source>
        <dbReference type="EMBL" id="USW55342.1"/>
    </source>
</evidence>
<dbReference type="InterPro" id="IPR057026">
    <property type="entry name" value="Znf-C2H2_ascomycetes"/>
</dbReference>
<dbReference type="Pfam" id="PF24537">
    <property type="entry name" value="zf-C2H2_fungi"/>
    <property type="match status" value="1"/>
</dbReference>
<dbReference type="CDD" id="cd02325">
    <property type="entry name" value="R3H"/>
    <property type="match status" value="1"/>
</dbReference>
<comment type="subcellular location">
    <subcellularLocation>
        <location evidence="1">Nucleus</location>
    </subcellularLocation>
</comment>
<feature type="domain" description="C2H2-type" evidence="13">
    <location>
        <begin position="430"/>
        <end position="457"/>
    </location>
</feature>
<comment type="similarity">
    <text evidence="2">Belongs to the krueppel C2H2-type zinc-finger protein family.</text>
</comment>
<gene>
    <name evidence="14" type="ORF">Slin15195_G086610</name>
</gene>
<dbReference type="InterPro" id="IPR013087">
    <property type="entry name" value="Znf_C2H2_type"/>
</dbReference>
<dbReference type="GO" id="GO:0000977">
    <property type="term" value="F:RNA polymerase II transcription regulatory region sequence-specific DNA binding"/>
    <property type="evidence" value="ECO:0007669"/>
    <property type="project" value="TreeGrafter"/>
</dbReference>
<feature type="compositionally biased region" description="Polar residues" evidence="11">
    <location>
        <begin position="1"/>
        <end position="21"/>
    </location>
</feature>
<evidence type="ECO:0000256" key="11">
    <source>
        <dbReference type="SAM" id="MobiDB-lite"/>
    </source>
</evidence>